<comment type="caution">
    <text evidence="2">The sequence shown here is derived from an EMBL/GenBank/DDBJ whole genome shotgun (WGS) entry which is preliminary data.</text>
</comment>
<evidence type="ECO:0008006" key="4">
    <source>
        <dbReference type="Google" id="ProtNLM"/>
    </source>
</evidence>
<evidence type="ECO:0000256" key="1">
    <source>
        <dbReference type="SAM" id="MobiDB-lite"/>
    </source>
</evidence>
<feature type="compositionally biased region" description="Low complexity" evidence="1">
    <location>
        <begin position="1"/>
        <end position="20"/>
    </location>
</feature>
<feature type="region of interest" description="Disordered" evidence="1">
    <location>
        <begin position="1"/>
        <end position="58"/>
    </location>
</feature>
<feature type="compositionally biased region" description="Low complexity" evidence="1">
    <location>
        <begin position="47"/>
        <end position="58"/>
    </location>
</feature>
<protein>
    <recommendedName>
        <fullName evidence="4">SERTA domain-containing protein</fullName>
    </recommendedName>
</protein>
<evidence type="ECO:0000313" key="3">
    <source>
        <dbReference type="Proteomes" id="UP001432322"/>
    </source>
</evidence>
<accession>A0AAV5UZT2</accession>
<dbReference type="Proteomes" id="UP001432322">
    <property type="component" value="Unassembled WGS sequence"/>
</dbReference>
<dbReference type="AlphaFoldDB" id="A0AAV5UZT2"/>
<sequence length="289" mass="31562">MLSLCLSTTPFSPSSPSSSDPSEDSCHRHPSSAPIPIGAHLEENGMARSAPSSLSSSVESIQSVRSSYSSRSAAERESERRERRRLLDLSISKIQGVNVPLRRHLLVYNAAKVLQKDLDALDEEDLYATLMEPLHSNMEVVDSWADFSEKALTKGECTDYIVEKMEVEETVVAPAANIWQWMANSNEQQQTEPLSQHQESWCLSSSVVEGVSSSQSSCPSSAPTWSLFSGMGAFAWSSPVDDTPLFGPDATSDAFFEPYACGDFSRVWGALAAPPLSSRDLLHLLPMEA</sequence>
<keyword evidence="3" id="KW-1185">Reference proteome</keyword>
<evidence type="ECO:0000313" key="2">
    <source>
        <dbReference type="EMBL" id="GMT11668.1"/>
    </source>
</evidence>
<gene>
    <name evidence="2" type="ORF">PFISCL1PPCAC_2965</name>
</gene>
<reference evidence="2" key="1">
    <citation type="submission" date="2023-10" db="EMBL/GenBank/DDBJ databases">
        <title>Genome assembly of Pristionchus species.</title>
        <authorList>
            <person name="Yoshida K."/>
            <person name="Sommer R.J."/>
        </authorList>
    </citation>
    <scope>NUCLEOTIDE SEQUENCE</scope>
    <source>
        <strain evidence="2">RS5133</strain>
    </source>
</reference>
<dbReference type="EMBL" id="BTSY01000001">
    <property type="protein sequence ID" value="GMT11668.1"/>
    <property type="molecule type" value="Genomic_DNA"/>
</dbReference>
<name>A0AAV5UZT2_9BILA</name>
<organism evidence="2 3">
    <name type="scientific">Pristionchus fissidentatus</name>
    <dbReference type="NCBI Taxonomy" id="1538716"/>
    <lineage>
        <taxon>Eukaryota</taxon>
        <taxon>Metazoa</taxon>
        <taxon>Ecdysozoa</taxon>
        <taxon>Nematoda</taxon>
        <taxon>Chromadorea</taxon>
        <taxon>Rhabditida</taxon>
        <taxon>Rhabditina</taxon>
        <taxon>Diplogasteromorpha</taxon>
        <taxon>Diplogasteroidea</taxon>
        <taxon>Neodiplogasteridae</taxon>
        <taxon>Pristionchus</taxon>
    </lineage>
</organism>
<proteinExistence type="predicted"/>